<accession>A0AAD6WW59</accession>
<keyword evidence="1" id="KW-0732">Signal</keyword>
<protein>
    <submittedName>
        <fullName evidence="2">Uncharacterized protein</fullName>
    </submittedName>
</protein>
<dbReference type="Proteomes" id="UP001218188">
    <property type="component" value="Unassembled WGS sequence"/>
</dbReference>
<feature type="signal peptide" evidence="1">
    <location>
        <begin position="1"/>
        <end position="23"/>
    </location>
</feature>
<dbReference type="AlphaFoldDB" id="A0AAD6WW59"/>
<feature type="chain" id="PRO_5042212549" evidence="1">
    <location>
        <begin position="24"/>
        <end position="297"/>
    </location>
</feature>
<proteinExistence type="predicted"/>
<evidence type="ECO:0000313" key="3">
    <source>
        <dbReference type="Proteomes" id="UP001218188"/>
    </source>
</evidence>
<dbReference type="EMBL" id="JARJCM010000123">
    <property type="protein sequence ID" value="KAJ7027502.1"/>
    <property type="molecule type" value="Genomic_DNA"/>
</dbReference>
<keyword evidence="3" id="KW-1185">Reference proteome</keyword>
<reference evidence="2" key="1">
    <citation type="submission" date="2023-03" db="EMBL/GenBank/DDBJ databases">
        <title>Massive genome expansion in bonnet fungi (Mycena s.s.) driven by repeated elements and novel gene families across ecological guilds.</title>
        <authorList>
            <consortium name="Lawrence Berkeley National Laboratory"/>
            <person name="Harder C.B."/>
            <person name="Miyauchi S."/>
            <person name="Viragh M."/>
            <person name="Kuo A."/>
            <person name="Thoen E."/>
            <person name="Andreopoulos B."/>
            <person name="Lu D."/>
            <person name="Skrede I."/>
            <person name="Drula E."/>
            <person name="Henrissat B."/>
            <person name="Morin E."/>
            <person name="Kohler A."/>
            <person name="Barry K."/>
            <person name="LaButti K."/>
            <person name="Morin E."/>
            <person name="Salamov A."/>
            <person name="Lipzen A."/>
            <person name="Mereny Z."/>
            <person name="Hegedus B."/>
            <person name="Baldrian P."/>
            <person name="Stursova M."/>
            <person name="Weitz H."/>
            <person name="Taylor A."/>
            <person name="Grigoriev I.V."/>
            <person name="Nagy L.G."/>
            <person name="Martin F."/>
            <person name="Kauserud H."/>
        </authorList>
    </citation>
    <scope>NUCLEOTIDE SEQUENCE</scope>
    <source>
        <strain evidence="2">CBHHK200</strain>
    </source>
</reference>
<organism evidence="2 3">
    <name type="scientific">Mycena alexandri</name>
    <dbReference type="NCBI Taxonomy" id="1745969"/>
    <lineage>
        <taxon>Eukaryota</taxon>
        <taxon>Fungi</taxon>
        <taxon>Dikarya</taxon>
        <taxon>Basidiomycota</taxon>
        <taxon>Agaricomycotina</taxon>
        <taxon>Agaricomycetes</taxon>
        <taxon>Agaricomycetidae</taxon>
        <taxon>Agaricales</taxon>
        <taxon>Marasmiineae</taxon>
        <taxon>Mycenaceae</taxon>
        <taxon>Mycena</taxon>
    </lineage>
</organism>
<evidence type="ECO:0000256" key="1">
    <source>
        <dbReference type="SAM" id="SignalP"/>
    </source>
</evidence>
<sequence>MSSSQQLCSILGWALSLTVKVKPARVTLGDKEYYSRLIGTISLSGKPDVKSSLTLLPFGGEVVTKAGWARSRVTTPPPSSVDMHSHASSVFRWQLKGLAFIDLLLTLLEIAGVSDLIHTVFIAQQFDVGPQSLYSAACAIELVGVTIVAGVRIGTITTSPEPFFRQRLTFLGGFTPVHPPYTPARIQSRPKYSPHPNRVIPIILISLKYVSPFQLNNFGYGHSPPGNASIFLTPLETFHDIGNATYNIQVRIWTEHRSNLNCETKSSISIRRLTMPGTGSEILLQCTITYGRRDGRG</sequence>
<gene>
    <name evidence="2" type="ORF">C8F04DRAFT_1238054</name>
</gene>
<comment type="caution">
    <text evidence="2">The sequence shown here is derived from an EMBL/GenBank/DDBJ whole genome shotgun (WGS) entry which is preliminary data.</text>
</comment>
<name>A0AAD6WW59_9AGAR</name>
<evidence type="ECO:0000313" key="2">
    <source>
        <dbReference type="EMBL" id="KAJ7027502.1"/>
    </source>
</evidence>